<reference evidence="6 7" key="1">
    <citation type="journal article" date="2018" name="Mol. Genet. Genomics">
        <title>The red deer Cervus elaphus genome CerEla1.0: sequencing, annotating, genes, and chromosomes.</title>
        <authorList>
            <person name="Bana N.A."/>
            <person name="Nyiri A."/>
            <person name="Nagy J."/>
            <person name="Frank K."/>
            <person name="Nagy T."/>
            <person name="Steger V."/>
            <person name="Schiller M."/>
            <person name="Lakatos P."/>
            <person name="Sugar L."/>
            <person name="Horn P."/>
            <person name="Barta E."/>
            <person name="Orosz L."/>
        </authorList>
    </citation>
    <scope>NUCLEOTIDE SEQUENCE [LARGE SCALE GENOMIC DNA]</scope>
    <source>
        <strain evidence="6">Hungarian</strain>
    </source>
</reference>
<keyword evidence="5" id="KW-0479">Metal-binding</keyword>
<comment type="caution">
    <text evidence="6">The sequence shown here is derived from an EMBL/GenBank/DDBJ whole genome shotgun (WGS) entry which is preliminary data.</text>
</comment>
<dbReference type="InterPro" id="IPR009078">
    <property type="entry name" value="Ferritin-like_SF"/>
</dbReference>
<keyword evidence="5" id="KW-0408">Iron</keyword>
<feature type="binding site" evidence="5">
    <location>
        <position position="75"/>
    </location>
    <ligand>
        <name>Fe cation</name>
        <dbReference type="ChEBI" id="CHEBI:24875"/>
        <label>1</label>
    </ligand>
</feature>
<evidence type="ECO:0000256" key="2">
    <source>
        <dbReference type="ARBA" id="ARBA00044942"/>
    </source>
</evidence>
<accession>A0A212CK35</accession>
<dbReference type="AlphaFoldDB" id="A0A212CK35"/>
<evidence type="ECO:0000256" key="4">
    <source>
        <dbReference type="ARBA" id="ARBA00047045"/>
    </source>
</evidence>
<dbReference type="Gene3D" id="1.20.1260.10">
    <property type="match status" value="1"/>
</dbReference>
<dbReference type="SUPFAM" id="SSF47240">
    <property type="entry name" value="Ferritin-like"/>
    <property type="match status" value="1"/>
</dbReference>
<protein>
    <recommendedName>
        <fullName evidence="1">Ferritin light chain</fullName>
    </recommendedName>
</protein>
<dbReference type="Proteomes" id="UP000242450">
    <property type="component" value="Chromosome 18"/>
</dbReference>
<dbReference type="EMBL" id="MKHE01000018">
    <property type="protein sequence ID" value="OWK06379.1"/>
    <property type="molecule type" value="Genomic_DNA"/>
</dbReference>
<keyword evidence="7" id="KW-1185">Reference proteome</keyword>
<comment type="subunit">
    <text evidence="4">Oligomer of 24 subunits. There are two types of subunits: L (light) chain and H (heavy) chain. The major chain can be light or heavy, depending on the species and tissue type. The functional molecule forms a roughly spherical shell with a diameter of 12 nm and contains a central cavity into which the insoluble mineral iron core is deposited. Interacts with NCOA4.</text>
</comment>
<dbReference type="GO" id="GO:0008199">
    <property type="term" value="F:ferric iron binding"/>
    <property type="evidence" value="ECO:0007669"/>
    <property type="project" value="InterPro"/>
</dbReference>
<evidence type="ECO:0000256" key="1">
    <source>
        <dbReference type="ARBA" id="ARBA00040044"/>
    </source>
</evidence>
<dbReference type="PANTHER" id="PTHR11431:SF47">
    <property type="entry name" value="FERRITIN LIGHT CHAIN"/>
    <property type="match status" value="1"/>
</dbReference>
<gene>
    <name evidence="6" type="ORF">Celaphus_00011912</name>
</gene>
<proteinExistence type="predicted"/>
<dbReference type="GO" id="GO:0006826">
    <property type="term" value="P:iron ion transport"/>
    <property type="evidence" value="ECO:0007669"/>
    <property type="project" value="InterPro"/>
</dbReference>
<dbReference type="GO" id="GO:0044754">
    <property type="term" value="C:autolysosome"/>
    <property type="evidence" value="ECO:0007669"/>
    <property type="project" value="UniProtKB-SubCell"/>
</dbReference>
<dbReference type="InterPro" id="IPR001519">
    <property type="entry name" value="Ferritin"/>
</dbReference>
<dbReference type="GO" id="GO:0006879">
    <property type="term" value="P:intracellular iron ion homeostasis"/>
    <property type="evidence" value="ECO:0007669"/>
    <property type="project" value="InterPro"/>
</dbReference>
<dbReference type="PANTHER" id="PTHR11431">
    <property type="entry name" value="FERRITIN"/>
    <property type="match status" value="1"/>
</dbReference>
<organism evidence="6 7">
    <name type="scientific">Cervus elaphus hippelaphus</name>
    <name type="common">European red deer</name>
    <dbReference type="NCBI Taxonomy" id="46360"/>
    <lineage>
        <taxon>Eukaryota</taxon>
        <taxon>Metazoa</taxon>
        <taxon>Chordata</taxon>
        <taxon>Craniata</taxon>
        <taxon>Vertebrata</taxon>
        <taxon>Euteleostomi</taxon>
        <taxon>Mammalia</taxon>
        <taxon>Eutheria</taxon>
        <taxon>Laurasiatheria</taxon>
        <taxon>Artiodactyla</taxon>
        <taxon>Ruminantia</taxon>
        <taxon>Pecora</taxon>
        <taxon>Cervidae</taxon>
        <taxon>Cervinae</taxon>
        <taxon>Cervus</taxon>
    </lineage>
</organism>
<dbReference type="GO" id="GO:0008198">
    <property type="term" value="F:ferrous iron binding"/>
    <property type="evidence" value="ECO:0007669"/>
    <property type="project" value="TreeGrafter"/>
</dbReference>
<evidence type="ECO:0000256" key="5">
    <source>
        <dbReference type="PIRSR" id="PIRSR601519-1"/>
    </source>
</evidence>
<comment type="subcellular location">
    <subcellularLocation>
        <location evidence="2">Autolysosome</location>
    </subcellularLocation>
</comment>
<evidence type="ECO:0000313" key="7">
    <source>
        <dbReference type="Proteomes" id="UP000242450"/>
    </source>
</evidence>
<comment type="function">
    <text evidence="3">Stores iron in a soluble, non-toxic, readily available form. Important for iron homeostasis. Iron is taken up in the ferrous form and deposited as ferric hydroxides after oxidation. Also plays a role in delivery of iron to cells. Mediates iron uptake in capsule cells of the developing kidney. Delivery to lysosomes by the cargo receptor NCOA4 for autophagic degradation and release or iron.</text>
</comment>
<dbReference type="OrthoDB" id="9691708at2759"/>
<feature type="binding site" evidence="5">
    <location>
        <position position="41"/>
    </location>
    <ligand>
        <name>Fe cation</name>
        <dbReference type="ChEBI" id="CHEBI:24875"/>
        <label>1</label>
    </ligand>
</feature>
<dbReference type="InterPro" id="IPR012347">
    <property type="entry name" value="Ferritin-like"/>
</dbReference>
<evidence type="ECO:0000313" key="6">
    <source>
        <dbReference type="EMBL" id="OWK06379.1"/>
    </source>
</evidence>
<evidence type="ECO:0000256" key="3">
    <source>
        <dbReference type="ARBA" id="ARBA00045578"/>
    </source>
</evidence>
<sequence length="85" mass="9732">MTTLVDKNWRYSPALCQDIQKPSQNEQGKTPDTTKAAKALEKNLNQALWDLQALGTVHTDFHLCDFLQSLGLDEQVIFIKRWTTI</sequence>
<name>A0A212CK35_CEREH</name>